<accession>A0AAV5AWN5</accession>
<organism evidence="1 3">
    <name type="scientific">Capnocytophaga catalasegens</name>
    <dbReference type="NCBI Taxonomy" id="1004260"/>
    <lineage>
        <taxon>Bacteria</taxon>
        <taxon>Pseudomonadati</taxon>
        <taxon>Bacteroidota</taxon>
        <taxon>Flavobacteriia</taxon>
        <taxon>Flavobacteriales</taxon>
        <taxon>Flavobacteriaceae</taxon>
        <taxon>Capnocytophaga</taxon>
    </lineage>
</organism>
<gene>
    <name evidence="1" type="ORF">RCZ15_08220</name>
    <name evidence="2" type="ORF">RCZ16_23350</name>
</gene>
<name>A0AAV5AWN5_9FLAO</name>
<reference evidence="1 4" key="1">
    <citation type="submission" date="2021-11" db="EMBL/GenBank/DDBJ databases">
        <title>Draft genome sequence of Capnocytophaga sp. strain KC07075 isolated from cat oral cavity.</title>
        <authorList>
            <person name="Suzuki M."/>
            <person name="Imaoka K."/>
            <person name="Kimura M."/>
            <person name="Morikawa S."/>
            <person name="Maeda K."/>
        </authorList>
    </citation>
    <scope>NUCLEOTIDE SEQUENCE</scope>
    <source>
        <strain evidence="1">KC07075</strain>
        <strain evidence="2 4">KC07079</strain>
    </source>
</reference>
<dbReference type="Proteomes" id="UP001208692">
    <property type="component" value="Unassembled WGS sequence"/>
</dbReference>
<evidence type="ECO:0000313" key="4">
    <source>
        <dbReference type="Proteomes" id="UP001208692"/>
    </source>
</evidence>
<evidence type="ECO:0000313" key="1">
    <source>
        <dbReference type="EMBL" id="GJM49847.1"/>
    </source>
</evidence>
<keyword evidence="4" id="KW-1185">Reference proteome</keyword>
<evidence type="ECO:0008006" key="5">
    <source>
        <dbReference type="Google" id="ProtNLM"/>
    </source>
</evidence>
<evidence type="ECO:0000313" key="3">
    <source>
        <dbReference type="Proteomes" id="UP001207736"/>
    </source>
</evidence>
<sequence length="358" mass="39908">MKIKSVFGAYSENMQAIIDATNDRFAPTFYQRFFDFAPAQQTLTFTSAIGASRIEAAASVVNRSSSAPLRSRAGLEKYQGEIPAIKEKFVMREEDYRDFLALQALNIDDKTKKAQLLDILFNDLKKAGVSAHKRLDIMVLEAISTGNISLTLENNPDGIVLADKLSLLMPAGNKHQVSVKWNVPATATPLKDIADVVEDASKKGRSFEKILMSRNVWMQFRKCKEVVDSLVSFHILQKGAGIATLTNVNEYLQEEKLPYIEIVDEVIGIEKDGVITPLRPFSEKNVSFVPTGKLGVIKNALAMEQLQPVKNVDYAIFNRALISKWQENDPWAEFTAVELNAFPAFEAIDNTFLLEGVI</sequence>
<dbReference type="AlphaFoldDB" id="A0AAV5AWN5"/>
<dbReference type="InterPro" id="IPR053738">
    <property type="entry name" value="Lambda_capsid_assembly"/>
</dbReference>
<dbReference type="Proteomes" id="UP001207736">
    <property type="component" value="Unassembled WGS sequence"/>
</dbReference>
<comment type="caution">
    <text evidence="1">The sequence shown here is derived from an EMBL/GenBank/DDBJ whole genome shotgun (WGS) entry which is preliminary data.</text>
</comment>
<dbReference type="EMBL" id="BQKB01000059">
    <property type="protein sequence ID" value="GJM54019.1"/>
    <property type="molecule type" value="Genomic_DNA"/>
</dbReference>
<dbReference type="Gene3D" id="3.90.1690.10">
    <property type="entry name" value="phage-related protein like domain"/>
    <property type="match status" value="1"/>
</dbReference>
<dbReference type="Pfam" id="PF03864">
    <property type="entry name" value="Phage_cap_E"/>
    <property type="match status" value="1"/>
</dbReference>
<protein>
    <recommendedName>
        <fullName evidence="5">Phage major capsid protein E</fullName>
    </recommendedName>
</protein>
<proteinExistence type="predicted"/>
<evidence type="ECO:0000313" key="2">
    <source>
        <dbReference type="EMBL" id="GJM54019.1"/>
    </source>
</evidence>
<dbReference type="EMBL" id="BQKA01000014">
    <property type="protein sequence ID" value="GJM49847.1"/>
    <property type="molecule type" value="Genomic_DNA"/>
</dbReference>
<dbReference type="RefSeq" id="WP_264846526.1">
    <property type="nucleotide sequence ID" value="NZ_BPMA01000022.1"/>
</dbReference>
<dbReference type="InterPro" id="IPR005564">
    <property type="entry name" value="Major_capsid_GpE"/>
</dbReference>